<gene>
    <name evidence="1" type="ORF">DCAR_0415109</name>
</gene>
<organism evidence="1 2">
    <name type="scientific">Daucus carota subsp. sativus</name>
    <name type="common">Carrot</name>
    <dbReference type="NCBI Taxonomy" id="79200"/>
    <lineage>
        <taxon>Eukaryota</taxon>
        <taxon>Viridiplantae</taxon>
        <taxon>Streptophyta</taxon>
        <taxon>Embryophyta</taxon>
        <taxon>Tracheophyta</taxon>
        <taxon>Spermatophyta</taxon>
        <taxon>Magnoliopsida</taxon>
        <taxon>eudicotyledons</taxon>
        <taxon>Gunneridae</taxon>
        <taxon>Pentapetalae</taxon>
        <taxon>asterids</taxon>
        <taxon>campanulids</taxon>
        <taxon>Apiales</taxon>
        <taxon>Apiaceae</taxon>
        <taxon>Apioideae</taxon>
        <taxon>Scandiceae</taxon>
        <taxon>Daucinae</taxon>
        <taxon>Daucus</taxon>
        <taxon>Daucus sect. Daucus</taxon>
    </lineage>
</organism>
<dbReference type="Gramene" id="KZM97017">
    <property type="protein sequence ID" value="KZM97017"/>
    <property type="gene ID" value="DCAR_015621"/>
</dbReference>
<dbReference type="PANTHER" id="PTHR34054:SF2">
    <property type="entry name" value="EXPRESSED PROTEIN"/>
    <property type="match status" value="1"/>
</dbReference>
<dbReference type="KEGG" id="dcr:108217079"/>
<protein>
    <submittedName>
        <fullName evidence="1">Uncharacterized protein</fullName>
    </submittedName>
</protein>
<dbReference type="InterPro" id="IPR045884">
    <property type="entry name" value="At5g59350-like"/>
</dbReference>
<dbReference type="EMBL" id="CP093346">
    <property type="protein sequence ID" value="WOG95781.1"/>
    <property type="molecule type" value="Genomic_DNA"/>
</dbReference>
<keyword evidence="2" id="KW-1185">Reference proteome</keyword>
<accession>A0A165A706</accession>
<evidence type="ECO:0000313" key="1">
    <source>
        <dbReference type="EMBL" id="WOG95781.1"/>
    </source>
</evidence>
<sequence>MVISLGLVISLSFLCATLLLGLAAKLYYLSRSKKHPSPVKVSCLHEQDLEVGGDDEKNTQDLKNCCGEGGVDTELMRLHNLNGPPRFLFTIKEETKEELEDKCLNDFLDLSPLASPNSRVESSHEGISTLRSSPPSRFKFLRDADERWLRKMMEQVETVEVEKRTGRAALW</sequence>
<name>A0A165A706_DAUCS</name>
<proteinExistence type="predicted"/>
<dbReference type="AlphaFoldDB" id="A0A165A706"/>
<dbReference type="PANTHER" id="PTHR34054">
    <property type="entry name" value="EXPRESSED PROTEIN"/>
    <property type="match status" value="1"/>
</dbReference>
<dbReference type="OrthoDB" id="1707227at2759"/>
<reference evidence="1" key="1">
    <citation type="journal article" date="2016" name="Nat. Genet.">
        <title>A high-quality carrot genome assembly provides new insights into carotenoid accumulation and asterid genome evolution.</title>
        <authorList>
            <person name="Iorizzo M."/>
            <person name="Ellison S."/>
            <person name="Senalik D."/>
            <person name="Zeng P."/>
            <person name="Satapoomin P."/>
            <person name="Huang J."/>
            <person name="Bowman M."/>
            <person name="Iovene M."/>
            <person name="Sanseverino W."/>
            <person name="Cavagnaro P."/>
            <person name="Yildiz M."/>
            <person name="Macko-Podgorni A."/>
            <person name="Moranska E."/>
            <person name="Grzebelus E."/>
            <person name="Grzebelus D."/>
            <person name="Ashrafi H."/>
            <person name="Zheng Z."/>
            <person name="Cheng S."/>
            <person name="Spooner D."/>
            <person name="Van Deynze A."/>
            <person name="Simon P."/>
        </authorList>
    </citation>
    <scope>NUCLEOTIDE SEQUENCE</scope>
    <source>
        <tissue evidence="1">Leaf</tissue>
    </source>
</reference>
<reference evidence="1" key="2">
    <citation type="submission" date="2022-03" db="EMBL/GenBank/DDBJ databases">
        <title>Draft title - Genomic analysis of global carrot germplasm unveils the trajectory of domestication and the origin of high carotenoid orange carrot.</title>
        <authorList>
            <person name="Iorizzo M."/>
            <person name="Ellison S."/>
            <person name="Senalik D."/>
            <person name="Macko-Podgorni A."/>
            <person name="Grzebelus D."/>
            <person name="Bostan H."/>
            <person name="Rolling W."/>
            <person name="Curaba J."/>
            <person name="Simon P."/>
        </authorList>
    </citation>
    <scope>NUCLEOTIDE SEQUENCE</scope>
    <source>
        <tissue evidence="1">Leaf</tissue>
    </source>
</reference>
<evidence type="ECO:0000313" key="2">
    <source>
        <dbReference type="Proteomes" id="UP000077755"/>
    </source>
</evidence>
<dbReference type="Proteomes" id="UP000077755">
    <property type="component" value="Chromosome 4"/>
</dbReference>